<dbReference type="Pfam" id="PF04015">
    <property type="entry name" value="DUF362"/>
    <property type="match status" value="1"/>
</dbReference>
<dbReference type="Proteomes" id="UP000199516">
    <property type="component" value="Unassembled WGS sequence"/>
</dbReference>
<dbReference type="EMBL" id="FONT01000002">
    <property type="protein sequence ID" value="SFE54002.1"/>
    <property type="molecule type" value="Genomic_DNA"/>
</dbReference>
<sequence>MPSIKNSASIAITVGSRGISNRVLIVKTLVDYLKRIGAAPFIIGAMGSHGGGTSEGQREVLQSLGFTEEEIGCPIYTSDEVIEVAETKNGYTVYCDKYAWESDGIIVLNRIKLHTAFRGLNESGLLKMMTVGLGKSKGANQLHRQGPAYMSETIQEVGAAFIETGKIIAGVGIVENSYEETAYLEVIKPDDILEAERELLVKAKEYFPRVPIENLDLLVVKKMGKNYSGTGMDTNVIGRSKIQGVPEPKSPEYKRIIVTDLHESSHGNATGIGLADFTTEKLIGKLDREKTYWNCITSTYVQRAMIPMVFDNDQQAIQAALKSLAVDNPEELRIAVIENTLHLETLYISSNLGKHLSDKVELLSEPMELEFSEQGNLMFFEEEEDSYG</sequence>
<proteinExistence type="predicted"/>
<evidence type="ECO:0000313" key="3">
    <source>
        <dbReference type="Proteomes" id="UP000199516"/>
    </source>
</evidence>
<keyword evidence="3" id="KW-1185">Reference proteome</keyword>
<name>A0A1I2BCS1_9BACI</name>
<dbReference type="InterPro" id="IPR007160">
    <property type="entry name" value="DUF362"/>
</dbReference>
<evidence type="ECO:0000259" key="1">
    <source>
        <dbReference type="Pfam" id="PF04015"/>
    </source>
</evidence>
<dbReference type="RefSeq" id="WP_218151607.1">
    <property type="nucleotide sequence ID" value="NZ_FONT01000002.1"/>
</dbReference>
<protein>
    <recommendedName>
        <fullName evidence="1">DUF362 domain-containing protein</fullName>
    </recommendedName>
</protein>
<dbReference type="AlphaFoldDB" id="A0A1I2BCS1"/>
<organism evidence="2 3">
    <name type="scientific">Alteribacillus iranensis</name>
    <dbReference type="NCBI Taxonomy" id="930128"/>
    <lineage>
        <taxon>Bacteria</taxon>
        <taxon>Bacillati</taxon>
        <taxon>Bacillota</taxon>
        <taxon>Bacilli</taxon>
        <taxon>Bacillales</taxon>
        <taxon>Bacillaceae</taxon>
        <taxon>Alteribacillus</taxon>
    </lineage>
</organism>
<gene>
    <name evidence="2" type="ORF">SAMN05192532_102232</name>
</gene>
<feature type="domain" description="DUF362" evidence="1">
    <location>
        <begin position="22"/>
        <end position="173"/>
    </location>
</feature>
<accession>A0A1I2BCS1</accession>
<evidence type="ECO:0000313" key="2">
    <source>
        <dbReference type="EMBL" id="SFE54002.1"/>
    </source>
</evidence>
<reference evidence="2 3" key="1">
    <citation type="submission" date="2016-10" db="EMBL/GenBank/DDBJ databases">
        <authorList>
            <person name="de Groot N.N."/>
        </authorList>
    </citation>
    <scope>NUCLEOTIDE SEQUENCE [LARGE SCALE GENOMIC DNA]</scope>
    <source>
        <strain evidence="2 3">DSM 23995</strain>
    </source>
</reference>
<dbReference type="STRING" id="930128.SAMN05192532_102232"/>
<dbReference type="Gene3D" id="3.40.50.11440">
    <property type="match status" value="1"/>
</dbReference>